<proteinExistence type="inferred from homology"/>
<reference evidence="6 7" key="2">
    <citation type="journal article" date="2016" name="Microb. Ecol.">
        <title>Genome Characteristics of a Novel Type I Methanotroph (Sn10-6) Isolated from a Flooded Indian Rice Field.</title>
        <authorList>
            <person name="Rahalkar M.C."/>
            <person name="Pandit P.S."/>
            <person name="Dhakephalkar P.K."/>
            <person name="Pore S."/>
            <person name="Arora P."/>
            <person name="Kapse N."/>
        </authorList>
    </citation>
    <scope>NUCLEOTIDE SEQUENCE [LARGE SCALE GENOMIC DNA]</scope>
    <source>
        <strain evidence="6 7">Sn10-6</strain>
    </source>
</reference>
<dbReference type="PANTHER" id="PTHR33867:SF1">
    <property type="entry name" value="RIBOSOME MATURATION FACTOR RIMP"/>
    <property type="match status" value="1"/>
</dbReference>
<evidence type="ECO:0000313" key="7">
    <source>
        <dbReference type="Proteomes" id="UP000033684"/>
    </source>
</evidence>
<dbReference type="PANTHER" id="PTHR33867">
    <property type="entry name" value="RIBOSOME MATURATION FACTOR RIMP"/>
    <property type="match status" value="1"/>
</dbReference>
<dbReference type="InterPro" id="IPR003728">
    <property type="entry name" value="Ribosome_maturation_RimP"/>
</dbReference>
<name>A0A0F3IK89_9GAMM</name>
<protein>
    <recommendedName>
        <fullName evidence="3">Ribosome maturation factor RimP</fullName>
    </recommendedName>
</protein>
<gene>
    <name evidence="3" type="primary">rimP</name>
    <name evidence="6" type="ORF">VZ94_07205</name>
</gene>
<comment type="subcellular location">
    <subcellularLocation>
        <location evidence="3">Cytoplasm</location>
    </subcellularLocation>
</comment>
<evidence type="ECO:0000259" key="5">
    <source>
        <dbReference type="Pfam" id="PF17384"/>
    </source>
</evidence>
<dbReference type="PATRIC" id="fig|1632867.3.peg.4929"/>
<dbReference type="EMBL" id="LAJX01000064">
    <property type="protein sequence ID" value="KJV07077.1"/>
    <property type="molecule type" value="Genomic_DNA"/>
</dbReference>
<dbReference type="InterPro" id="IPR028989">
    <property type="entry name" value="RimP_N"/>
</dbReference>
<dbReference type="CDD" id="cd01734">
    <property type="entry name" value="YlxS_C"/>
    <property type="match status" value="1"/>
</dbReference>
<dbReference type="Pfam" id="PF02576">
    <property type="entry name" value="RimP_N"/>
    <property type="match status" value="1"/>
</dbReference>
<dbReference type="OrthoDB" id="9805006at2"/>
<comment type="caution">
    <text evidence="6">The sequence shown here is derived from an EMBL/GenBank/DDBJ whole genome shotgun (WGS) entry which is preliminary data.</text>
</comment>
<keyword evidence="1 3" id="KW-0963">Cytoplasm</keyword>
<dbReference type="HAMAP" id="MF_01077">
    <property type="entry name" value="RimP"/>
    <property type="match status" value="1"/>
</dbReference>
<evidence type="ECO:0000313" key="6">
    <source>
        <dbReference type="EMBL" id="KJV07077.1"/>
    </source>
</evidence>
<dbReference type="GO" id="GO:0006412">
    <property type="term" value="P:translation"/>
    <property type="evidence" value="ECO:0007669"/>
    <property type="project" value="TreeGrafter"/>
</dbReference>
<feature type="domain" description="Ribosome maturation factor RimP N-terminal" evidence="4">
    <location>
        <begin position="11"/>
        <end position="81"/>
    </location>
</feature>
<comment type="similarity">
    <text evidence="3">Belongs to the RimP family.</text>
</comment>
<dbReference type="Proteomes" id="UP000033684">
    <property type="component" value="Unassembled WGS sequence"/>
</dbReference>
<dbReference type="InterPro" id="IPR028998">
    <property type="entry name" value="RimP_C"/>
</dbReference>
<dbReference type="FunFam" id="3.30.300.70:FF:000001">
    <property type="entry name" value="Ribosome maturation factor RimP"/>
    <property type="match status" value="1"/>
</dbReference>
<dbReference type="Pfam" id="PF17384">
    <property type="entry name" value="DUF150_C"/>
    <property type="match status" value="1"/>
</dbReference>
<dbReference type="InterPro" id="IPR036847">
    <property type="entry name" value="RimP_C_sf"/>
</dbReference>
<dbReference type="NCBIfam" id="NF000927">
    <property type="entry name" value="PRK00092.1-1"/>
    <property type="match status" value="1"/>
</dbReference>
<dbReference type="GO" id="GO:0000028">
    <property type="term" value="P:ribosomal small subunit assembly"/>
    <property type="evidence" value="ECO:0007669"/>
    <property type="project" value="TreeGrafter"/>
</dbReference>
<dbReference type="Gene3D" id="3.30.300.70">
    <property type="entry name" value="RimP-like superfamily, N-terminal"/>
    <property type="match status" value="1"/>
</dbReference>
<keyword evidence="2 3" id="KW-0690">Ribosome biogenesis</keyword>
<keyword evidence="7" id="KW-1185">Reference proteome</keyword>
<evidence type="ECO:0000259" key="4">
    <source>
        <dbReference type="Pfam" id="PF02576"/>
    </source>
</evidence>
<comment type="function">
    <text evidence="3">Required for maturation of 30S ribosomal subunits.</text>
</comment>
<evidence type="ECO:0000256" key="1">
    <source>
        <dbReference type="ARBA" id="ARBA00022490"/>
    </source>
</evidence>
<evidence type="ECO:0000256" key="3">
    <source>
        <dbReference type="HAMAP-Rule" id="MF_01077"/>
    </source>
</evidence>
<accession>A0A0F3IK89</accession>
<dbReference type="RefSeq" id="WP_045778718.1">
    <property type="nucleotide sequence ID" value="NZ_LAJX01000064.1"/>
</dbReference>
<dbReference type="SUPFAM" id="SSF74942">
    <property type="entry name" value="YhbC-like, C-terminal domain"/>
    <property type="match status" value="1"/>
</dbReference>
<dbReference type="SUPFAM" id="SSF75420">
    <property type="entry name" value="YhbC-like, N-terminal domain"/>
    <property type="match status" value="1"/>
</dbReference>
<dbReference type="AlphaFoldDB" id="A0A0F3IK89"/>
<evidence type="ECO:0000256" key="2">
    <source>
        <dbReference type="ARBA" id="ARBA00022517"/>
    </source>
</evidence>
<dbReference type="Gene3D" id="2.30.30.180">
    <property type="entry name" value="Ribosome maturation factor RimP, C-terminal domain"/>
    <property type="match status" value="1"/>
</dbReference>
<feature type="domain" description="Ribosome maturation factor RimP C-terminal" evidence="5">
    <location>
        <begin position="87"/>
        <end position="150"/>
    </location>
</feature>
<reference evidence="7" key="1">
    <citation type="submission" date="2015-03" db="EMBL/GenBank/DDBJ databases">
        <title>Draft genome sequence of a novel methanotroph (Sn10-6) isolated from flooded ricefield rhizosphere in India.</title>
        <authorList>
            <person name="Pandit P.S."/>
            <person name="Pore S.D."/>
            <person name="Arora P."/>
            <person name="Kapse N.G."/>
            <person name="Dhakephalkar P.K."/>
            <person name="Rahalkar M.C."/>
        </authorList>
    </citation>
    <scope>NUCLEOTIDE SEQUENCE [LARGE SCALE GENOMIC DNA]</scope>
    <source>
        <strain evidence="7">Sn10-6</strain>
    </source>
</reference>
<dbReference type="GO" id="GO:0005829">
    <property type="term" value="C:cytosol"/>
    <property type="evidence" value="ECO:0007669"/>
    <property type="project" value="TreeGrafter"/>
</dbReference>
<sequence>MKLAPEHLIELIEPVVEGLGYECVGIDYNPHPKHGLLRIYIDHVNGIMLDDCTRVSHQLSGVLDVEDPIPGNYQLEISSPGEDRPFFKLSQFERFIGSTVQVSVYAPIQGRKKIKGIIEKVDGEVVTLNDSGQIFAVPFSAMSKARLVPLFQLNNSGIEKGAQSGK</sequence>
<dbReference type="InterPro" id="IPR035956">
    <property type="entry name" value="RimP_N_sf"/>
</dbReference>
<organism evidence="6 7">
    <name type="scientific">Methylocucumis oryzae</name>
    <dbReference type="NCBI Taxonomy" id="1632867"/>
    <lineage>
        <taxon>Bacteria</taxon>
        <taxon>Pseudomonadati</taxon>
        <taxon>Pseudomonadota</taxon>
        <taxon>Gammaproteobacteria</taxon>
        <taxon>Methylococcales</taxon>
        <taxon>Methylococcaceae</taxon>
        <taxon>Methylocucumis</taxon>
    </lineage>
</organism>